<name>A0AAU9RX18_THLAR</name>
<feature type="domain" description="KIB1-4 beta-propeller" evidence="1">
    <location>
        <begin position="74"/>
        <end position="327"/>
    </location>
</feature>
<evidence type="ECO:0000313" key="2">
    <source>
        <dbReference type="EMBL" id="CAH2053076.1"/>
    </source>
</evidence>
<reference evidence="2 3" key="1">
    <citation type="submission" date="2022-03" db="EMBL/GenBank/DDBJ databases">
        <authorList>
            <person name="Nunn A."/>
            <person name="Chopra R."/>
            <person name="Nunn A."/>
            <person name="Contreras Garrido A."/>
        </authorList>
    </citation>
    <scope>NUCLEOTIDE SEQUENCE [LARGE SCALE GENOMIC DNA]</scope>
</reference>
<keyword evidence="3" id="KW-1185">Reference proteome</keyword>
<dbReference type="PANTHER" id="PTHR31681">
    <property type="entry name" value="C2H2-LIKE ZINC FINGER PROTEIN"/>
    <property type="match status" value="1"/>
</dbReference>
<dbReference type="Proteomes" id="UP000836841">
    <property type="component" value="Chromosome 3"/>
</dbReference>
<accession>A0AAU9RX18</accession>
<organism evidence="2 3">
    <name type="scientific">Thlaspi arvense</name>
    <name type="common">Field penny-cress</name>
    <dbReference type="NCBI Taxonomy" id="13288"/>
    <lineage>
        <taxon>Eukaryota</taxon>
        <taxon>Viridiplantae</taxon>
        <taxon>Streptophyta</taxon>
        <taxon>Embryophyta</taxon>
        <taxon>Tracheophyta</taxon>
        <taxon>Spermatophyta</taxon>
        <taxon>Magnoliopsida</taxon>
        <taxon>eudicotyledons</taxon>
        <taxon>Gunneridae</taxon>
        <taxon>Pentapetalae</taxon>
        <taxon>rosids</taxon>
        <taxon>malvids</taxon>
        <taxon>Brassicales</taxon>
        <taxon>Brassicaceae</taxon>
        <taxon>Thlaspideae</taxon>
        <taxon>Thlaspi</taxon>
    </lineage>
</organism>
<dbReference type="Pfam" id="PF03478">
    <property type="entry name" value="Beta-prop_KIB1-4"/>
    <property type="match status" value="1"/>
</dbReference>
<protein>
    <recommendedName>
        <fullName evidence="1">KIB1-4 beta-propeller domain-containing protein</fullName>
    </recommendedName>
</protein>
<dbReference type="PANTHER" id="PTHR31681:SF54">
    <property type="entry name" value="DUF295 DOMAIN-CONTAINING PROTEIN-RELATED"/>
    <property type="match status" value="1"/>
</dbReference>
<dbReference type="AlphaFoldDB" id="A0AAU9RX18"/>
<dbReference type="InterPro" id="IPR005174">
    <property type="entry name" value="KIB1-4_b-propeller"/>
</dbReference>
<sequence length="360" mass="40483">MSLFLIRLRLGKPRKSSVLLRLFSNGFSTSCGPCLITGAEPCGEGMGRLEIYDRSGESRDFTCLEKKVPLELLYANPMVTIGASHGWIATLKDDGVLRLQDDLNPFASSTDPKRIPLPPLVTLPHCQTQIVTNVSMSTSSPENNDCVVAAKFLGPQLSFCRPAASSEWTNIKIENPCFFSSRVMFSEGDGMFRMPGRGGHLVGSWDLSQKHKQKIQRLRFQNLPELSKAKRELLHSCFTSEHLVESRTTGETFMVKWYRKTGMSQSKMKTKALMVFKIDEQGNAVYTRDIGDLVIYLSKSEPFCLLASSFSRLEPNHVAYLDVDEVEDVDLQLEERGDPFDMIRSPRVPAPYYIPPQEID</sequence>
<dbReference type="EMBL" id="OU466859">
    <property type="protein sequence ID" value="CAH2053076.1"/>
    <property type="molecule type" value="Genomic_DNA"/>
</dbReference>
<proteinExistence type="predicted"/>
<evidence type="ECO:0000313" key="3">
    <source>
        <dbReference type="Proteomes" id="UP000836841"/>
    </source>
</evidence>
<evidence type="ECO:0000259" key="1">
    <source>
        <dbReference type="Pfam" id="PF03478"/>
    </source>
</evidence>
<gene>
    <name evidence="2" type="ORF">TAV2_LOCUS11189</name>
</gene>